<reference evidence="1 2" key="1">
    <citation type="journal article" date="2011" name="J. Bacteriol.">
        <title>Two new complete genome sequences offer insight into host and tissue specificity of plant pathogenic Xanthomonas spp.</title>
        <authorList>
            <person name="Bogdanove A.J."/>
            <person name="Koebnik R."/>
            <person name="Lu H."/>
            <person name="Furutani A."/>
            <person name="Angiuoli S.V."/>
            <person name="Patil P.B."/>
            <person name="Van Sluys M.A."/>
            <person name="Ryan R.P."/>
            <person name="Meyer D.F."/>
            <person name="Han S.W."/>
            <person name="Aparna G."/>
            <person name="Rajaram M."/>
            <person name="Delcher A.L."/>
            <person name="Phillippy A.M."/>
            <person name="Puiu D."/>
            <person name="Schatz M.C."/>
            <person name="Shumway M."/>
            <person name="Sommer D.D."/>
            <person name="Trapnell C."/>
            <person name="Benahmed F."/>
            <person name="Dimitrov G."/>
            <person name="Madupu R."/>
            <person name="Radune D."/>
            <person name="Sullivan S."/>
            <person name="Jha G."/>
            <person name="Ishihara H."/>
            <person name="Lee S.W."/>
            <person name="Pandey A."/>
            <person name="Sharma V."/>
            <person name="Sriariyanun M."/>
            <person name="Szurek B."/>
            <person name="Vera-Cruz C.M."/>
            <person name="Dorman K.S."/>
            <person name="Ronald P.C."/>
            <person name="Verdier V."/>
            <person name="Dow J.M."/>
            <person name="Sonti R.V."/>
            <person name="Tsuge S."/>
            <person name="Brendel V.P."/>
            <person name="Rabinowicz P.D."/>
            <person name="Leach J.E."/>
            <person name="White F.F."/>
            <person name="Salzberg S.L."/>
        </authorList>
    </citation>
    <scope>NUCLEOTIDE SEQUENCE [LARGE SCALE GENOMIC DNA]</scope>
    <source>
        <strain evidence="1 2">BLS256</strain>
    </source>
</reference>
<accession>G7TDK2</accession>
<evidence type="ECO:0000313" key="1">
    <source>
        <dbReference type="EMBL" id="AEQ97530.1"/>
    </source>
</evidence>
<dbReference type="Proteomes" id="UP000008851">
    <property type="component" value="Chromosome"/>
</dbReference>
<dbReference type="HOGENOM" id="CLU_3334918_0_0_6"/>
<name>G7TDK2_XANOB</name>
<gene>
    <name evidence="1" type="ORF">XOC_3436</name>
</gene>
<proteinExistence type="predicted"/>
<sequence length="42" mass="4288">MATHVVSAILSNPFMGFAGIVDVATRRPPGCNTALSAACLLN</sequence>
<dbReference type="EMBL" id="CP003057">
    <property type="protein sequence ID" value="AEQ97530.1"/>
    <property type="molecule type" value="Genomic_DNA"/>
</dbReference>
<protein>
    <submittedName>
        <fullName evidence="1">Uncharacterized protein</fullName>
    </submittedName>
</protein>
<evidence type="ECO:0000313" key="2">
    <source>
        <dbReference type="Proteomes" id="UP000008851"/>
    </source>
</evidence>
<dbReference type="AlphaFoldDB" id="G7TDK2"/>
<organism evidence="1 2">
    <name type="scientific">Xanthomonas oryzae pv. oryzicola (strain BLS256)</name>
    <dbReference type="NCBI Taxonomy" id="383407"/>
    <lineage>
        <taxon>Bacteria</taxon>
        <taxon>Pseudomonadati</taxon>
        <taxon>Pseudomonadota</taxon>
        <taxon>Gammaproteobacteria</taxon>
        <taxon>Lysobacterales</taxon>
        <taxon>Lysobacteraceae</taxon>
        <taxon>Xanthomonas</taxon>
    </lineage>
</organism>
<dbReference type="KEGG" id="xor:XOC_3436"/>